<evidence type="ECO:0000313" key="3">
    <source>
        <dbReference type="Proteomes" id="UP000580250"/>
    </source>
</evidence>
<organism evidence="2 3">
    <name type="scientific">Meloidogyne enterolobii</name>
    <name type="common">Root-knot nematode worm</name>
    <name type="synonym">Meloidogyne mayaguensis</name>
    <dbReference type="NCBI Taxonomy" id="390850"/>
    <lineage>
        <taxon>Eukaryota</taxon>
        <taxon>Metazoa</taxon>
        <taxon>Ecdysozoa</taxon>
        <taxon>Nematoda</taxon>
        <taxon>Chromadorea</taxon>
        <taxon>Rhabditida</taxon>
        <taxon>Tylenchina</taxon>
        <taxon>Tylenchomorpha</taxon>
        <taxon>Tylenchoidea</taxon>
        <taxon>Meloidogynidae</taxon>
        <taxon>Meloidogyninae</taxon>
        <taxon>Meloidogyne</taxon>
    </lineage>
</organism>
<dbReference type="Proteomes" id="UP000580250">
    <property type="component" value="Unassembled WGS sequence"/>
</dbReference>
<comment type="caution">
    <text evidence="2">The sequence shown here is derived from an EMBL/GenBank/DDBJ whole genome shotgun (WGS) entry which is preliminary data.</text>
</comment>
<evidence type="ECO:0000313" key="2">
    <source>
        <dbReference type="EMBL" id="CAD2166826.1"/>
    </source>
</evidence>
<name>A0A6V7UW77_MELEN</name>
<sequence>MEIEIENLEKGKLLEDLVIVEKDEKELKVESSEDFGKEQFCELDKELVCPLDGKQDLVSVEFPIPTEINVFQEIVPLNIPVSHEENKEEIVCFESEECFDLEKVVEDFVDLKEKGSEDCFDLEEKESEEYFDLKEIDENRDDLEIILEEKECDDLKVIGEGDNYCYGLEEEEKDDEKESLGSKLKVSEKDPEKEILPTRDKLNVLEENENVKEKRKLLRSKLKEARILAKLRCEVLMKENVRNDFGKDFECGFLKRKITGRFFLGVRRCLNLEKLVTLIRVPQLSENFKKEMNHQNHDLKPLKVLEIVSVTKQDVIQVTKGVGIEKDWKKRKRKQESGLVESVSVTEILTIGVLLETFHRRSGLTNRVGLENPMINLTLRNPKSKKEQPRHPRPFAETDRDGRTYSDVEDAVI</sequence>
<evidence type="ECO:0000256" key="1">
    <source>
        <dbReference type="SAM" id="MobiDB-lite"/>
    </source>
</evidence>
<gene>
    <name evidence="2" type="ORF">MENT_LOCUS18131</name>
</gene>
<dbReference type="AlphaFoldDB" id="A0A6V7UW77"/>
<feature type="region of interest" description="Disordered" evidence="1">
    <location>
        <begin position="378"/>
        <end position="413"/>
    </location>
</feature>
<feature type="compositionally biased region" description="Basic and acidic residues" evidence="1">
    <location>
        <begin position="384"/>
        <end position="406"/>
    </location>
</feature>
<proteinExistence type="predicted"/>
<reference evidence="2 3" key="1">
    <citation type="submission" date="2020-08" db="EMBL/GenBank/DDBJ databases">
        <authorList>
            <person name="Koutsovoulos G."/>
            <person name="Danchin GJ E."/>
        </authorList>
    </citation>
    <scope>NUCLEOTIDE SEQUENCE [LARGE SCALE GENOMIC DNA]</scope>
</reference>
<accession>A0A6V7UW77</accession>
<dbReference type="EMBL" id="CAJEWN010000121">
    <property type="protein sequence ID" value="CAD2166826.1"/>
    <property type="molecule type" value="Genomic_DNA"/>
</dbReference>
<protein>
    <submittedName>
        <fullName evidence="2">Uncharacterized protein</fullName>
    </submittedName>
</protein>